<dbReference type="Proteomes" id="UP000308133">
    <property type="component" value="Unassembled WGS sequence"/>
</dbReference>
<dbReference type="PANTHER" id="PTHR45991:SF1">
    <property type="entry name" value="PACHYTENE CHECKPOINT PROTEIN 2 HOMOLOG"/>
    <property type="match status" value="1"/>
</dbReference>
<accession>A0A4U7AUE8</accession>
<protein>
    <submittedName>
        <fullName evidence="5">Putative pachytene checkpoint protein</fullName>
    </submittedName>
</protein>
<evidence type="ECO:0000259" key="4">
    <source>
        <dbReference type="SMART" id="SM00382"/>
    </source>
</evidence>
<dbReference type="Pfam" id="PF23563">
    <property type="entry name" value="TRIP13_N"/>
    <property type="match status" value="1"/>
</dbReference>
<dbReference type="InterPro" id="IPR027417">
    <property type="entry name" value="P-loop_NTPase"/>
</dbReference>
<comment type="similarity">
    <text evidence="3">Belongs to the AAA ATPase family.</text>
</comment>
<evidence type="ECO:0000256" key="1">
    <source>
        <dbReference type="ARBA" id="ARBA00022741"/>
    </source>
</evidence>
<comment type="caution">
    <text evidence="5">The sequence shown here is derived from an EMBL/GenBank/DDBJ whole genome shotgun (WGS) entry which is preliminary data.</text>
</comment>
<evidence type="ECO:0000256" key="3">
    <source>
        <dbReference type="RuleBase" id="RU003651"/>
    </source>
</evidence>
<dbReference type="SUPFAM" id="SSF52540">
    <property type="entry name" value="P-loop containing nucleoside triphosphate hydrolases"/>
    <property type="match status" value="1"/>
</dbReference>
<name>A0A4U7AUE8_9PEZI</name>
<dbReference type="PROSITE" id="PS00674">
    <property type="entry name" value="AAA"/>
    <property type="match status" value="1"/>
</dbReference>
<dbReference type="SMART" id="SM00382">
    <property type="entry name" value="AAA"/>
    <property type="match status" value="1"/>
</dbReference>
<sequence>MTAGILHVEVIISNDPGTFIRTDLIQQRLSGCLSNKYSFFPTHQTVQTSDDGCPDTNHISSITMREIEGMPLPSPTYIPREDVELQIHVYRLSLPSSNAGIAIETDELSNCLSVSSLPDSNFENEFNGLAFEDDLQYSLLHMVTKSLALDRPPQNAGKAILLHGLPGTGKSSLCRVVAHKATIRLGSAFLSSCLIEVNASGLLHHSLGESQHLVSKIFDKIDEIAFDDRTLCFVLFDEVESIASNRLDEISRESGNNEVLRATNRLLAVLDKLSSLRNVVVFCTSNLVEVLDRAFLTRMHLMQTVSLPDLKTRYHILRMAVAALLEQGQILCHGSTCPESLHDYTPSADSEMHWTARQIAMSKIGHHAPGHGSYYESVLQNQDPVTNFVMAKSMLYSGLACLTTDALLLAMCSDGLCGRTLARVPAVAVTLASSARPVPRDEAFRVIYAALRQALADGR</sequence>
<dbReference type="InterPro" id="IPR044539">
    <property type="entry name" value="Pch2-like"/>
</dbReference>
<dbReference type="GO" id="GO:0005694">
    <property type="term" value="C:chromosome"/>
    <property type="evidence" value="ECO:0007669"/>
    <property type="project" value="TreeGrafter"/>
</dbReference>
<keyword evidence="2 3" id="KW-0067">ATP-binding</keyword>
<dbReference type="PANTHER" id="PTHR45991">
    <property type="entry name" value="PACHYTENE CHECKPOINT PROTEIN 2"/>
    <property type="match status" value="1"/>
</dbReference>
<evidence type="ECO:0000313" key="5">
    <source>
        <dbReference type="EMBL" id="TKX20300.1"/>
    </source>
</evidence>
<dbReference type="GO" id="GO:0051598">
    <property type="term" value="P:meiotic recombination checkpoint signaling"/>
    <property type="evidence" value="ECO:0007669"/>
    <property type="project" value="TreeGrafter"/>
</dbReference>
<dbReference type="InterPro" id="IPR003593">
    <property type="entry name" value="AAA+_ATPase"/>
</dbReference>
<dbReference type="GO" id="GO:0005634">
    <property type="term" value="C:nucleus"/>
    <property type="evidence" value="ECO:0007669"/>
    <property type="project" value="TreeGrafter"/>
</dbReference>
<proteinExistence type="inferred from homology"/>
<evidence type="ECO:0000313" key="6">
    <source>
        <dbReference type="Proteomes" id="UP000308133"/>
    </source>
</evidence>
<dbReference type="Gene3D" id="3.40.50.300">
    <property type="entry name" value="P-loop containing nucleotide triphosphate hydrolases"/>
    <property type="match status" value="1"/>
</dbReference>
<organism evidence="5 6">
    <name type="scientific">Elsinoe australis</name>
    <dbReference type="NCBI Taxonomy" id="40998"/>
    <lineage>
        <taxon>Eukaryota</taxon>
        <taxon>Fungi</taxon>
        <taxon>Dikarya</taxon>
        <taxon>Ascomycota</taxon>
        <taxon>Pezizomycotina</taxon>
        <taxon>Dothideomycetes</taxon>
        <taxon>Dothideomycetidae</taxon>
        <taxon>Myriangiales</taxon>
        <taxon>Elsinoaceae</taxon>
        <taxon>Elsinoe</taxon>
    </lineage>
</organism>
<keyword evidence="1 3" id="KW-0547">Nucleotide-binding</keyword>
<evidence type="ECO:0000256" key="2">
    <source>
        <dbReference type="ARBA" id="ARBA00022840"/>
    </source>
</evidence>
<dbReference type="GO" id="GO:0016887">
    <property type="term" value="F:ATP hydrolysis activity"/>
    <property type="evidence" value="ECO:0007669"/>
    <property type="project" value="InterPro"/>
</dbReference>
<dbReference type="InterPro" id="IPR003960">
    <property type="entry name" value="ATPase_AAA_CS"/>
</dbReference>
<feature type="domain" description="AAA+ ATPase" evidence="4">
    <location>
        <begin position="156"/>
        <end position="307"/>
    </location>
</feature>
<dbReference type="AlphaFoldDB" id="A0A4U7AUE8"/>
<reference evidence="5 6" key="1">
    <citation type="submission" date="2018-02" db="EMBL/GenBank/DDBJ databases">
        <title>Draft genome sequences of Elsinoe sp., causing black scab on jojoba.</title>
        <authorList>
            <person name="Stodart B."/>
            <person name="Jeffress S."/>
            <person name="Ash G."/>
            <person name="Arun Chinnappa K."/>
        </authorList>
    </citation>
    <scope>NUCLEOTIDE SEQUENCE [LARGE SCALE GENOMIC DNA]</scope>
    <source>
        <strain evidence="5 6">Hillstone_2</strain>
    </source>
</reference>
<dbReference type="GO" id="GO:0005524">
    <property type="term" value="F:ATP binding"/>
    <property type="evidence" value="ECO:0007669"/>
    <property type="project" value="UniProtKB-KW"/>
</dbReference>
<gene>
    <name evidence="5" type="ORF">C1H76_7454</name>
</gene>
<dbReference type="InterPro" id="IPR003959">
    <property type="entry name" value="ATPase_AAA_core"/>
</dbReference>
<dbReference type="EMBL" id="PTQR01000091">
    <property type="protein sequence ID" value="TKX20300.1"/>
    <property type="molecule type" value="Genomic_DNA"/>
</dbReference>
<dbReference type="Pfam" id="PF00004">
    <property type="entry name" value="AAA"/>
    <property type="match status" value="1"/>
</dbReference>
<dbReference type="GO" id="GO:0007131">
    <property type="term" value="P:reciprocal meiotic recombination"/>
    <property type="evidence" value="ECO:0007669"/>
    <property type="project" value="TreeGrafter"/>
</dbReference>